<evidence type="ECO:0000256" key="4">
    <source>
        <dbReference type="ARBA" id="ARBA00023163"/>
    </source>
</evidence>
<proteinExistence type="inferred from homology"/>
<evidence type="ECO:0000256" key="3">
    <source>
        <dbReference type="ARBA" id="ARBA00023125"/>
    </source>
</evidence>
<dbReference type="RefSeq" id="WP_369410561.1">
    <property type="nucleotide sequence ID" value="NZ_QHLQ01000010.1"/>
</dbReference>
<dbReference type="SUPFAM" id="SSF53850">
    <property type="entry name" value="Periplasmic binding protein-like II"/>
    <property type="match status" value="1"/>
</dbReference>
<dbReference type="PANTHER" id="PTHR30427">
    <property type="entry name" value="TRANSCRIPTIONAL ACTIVATOR PROTEIN LYSR"/>
    <property type="match status" value="1"/>
</dbReference>
<dbReference type="Gene3D" id="1.10.10.10">
    <property type="entry name" value="Winged helix-like DNA-binding domain superfamily/Winged helix DNA-binding domain"/>
    <property type="match status" value="1"/>
</dbReference>
<keyword evidence="4" id="KW-0804">Transcription</keyword>
<evidence type="ECO:0000313" key="6">
    <source>
        <dbReference type="EMBL" id="NIZ61568.1"/>
    </source>
</evidence>
<keyword evidence="2" id="KW-0805">Transcription regulation</keyword>
<gene>
    <name evidence="6" type="ORF">DL239_11330</name>
</gene>
<keyword evidence="3" id="KW-0238">DNA-binding</keyword>
<dbReference type="InterPro" id="IPR036388">
    <property type="entry name" value="WH-like_DNA-bd_sf"/>
</dbReference>
<evidence type="ECO:0000259" key="5">
    <source>
        <dbReference type="PROSITE" id="PS50931"/>
    </source>
</evidence>
<reference evidence="6 7" key="1">
    <citation type="submission" date="2018-05" db="EMBL/GenBank/DDBJ databases">
        <authorList>
            <person name="Zhang Y.-J."/>
        </authorList>
    </citation>
    <scope>NUCLEOTIDE SEQUENCE [LARGE SCALE GENOMIC DNA]</scope>
    <source>
        <strain evidence="6 7">CY04</strain>
    </source>
</reference>
<keyword evidence="7" id="KW-1185">Reference proteome</keyword>
<dbReference type="InterPro" id="IPR036390">
    <property type="entry name" value="WH_DNA-bd_sf"/>
</dbReference>
<evidence type="ECO:0000256" key="1">
    <source>
        <dbReference type="ARBA" id="ARBA00009437"/>
    </source>
</evidence>
<organism evidence="6 7">
    <name type="scientific">Parasedimentitalea denitrificans</name>
    <dbReference type="NCBI Taxonomy" id="2211118"/>
    <lineage>
        <taxon>Bacteria</taxon>
        <taxon>Pseudomonadati</taxon>
        <taxon>Pseudomonadota</taxon>
        <taxon>Alphaproteobacteria</taxon>
        <taxon>Rhodobacterales</taxon>
        <taxon>Paracoccaceae</taxon>
        <taxon>Parasedimentitalea</taxon>
    </lineage>
</organism>
<dbReference type="Proteomes" id="UP001429564">
    <property type="component" value="Unassembled WGS sequence"/>
</dbReference>
<dbReference type="SUPFAM" id="SSF46785">
    <property type="entry name" value="Winged helix' DNA-binding domain"/>
    <property type="match status" value="1"/>
</dbReference>
<comment type="caution">
    <text evidence="6">The sequence shown here is derived from an EMBL/GenBank/DDBJ whole genome shotgun (WGS) entry which is preliminary data.</text>
</comment>
<dbReference type="Gene3D" id="3.40.190.290">
    <property type="match status" value="1"/>
</dbReference>
<dbReference type="Pfam" id="PF03466">
    <property type="entry name" value="LysR_substrate"/>
    <property type="match status" value="1"/>
</dbReference>
<protein>
    <submittedName>
        <fullName evidence="6">LysR family transcriptional regulator</fullName>
    </submittedName>
</protein>
<dbReference type="PRINTS" id="PR00039">
    <property type="entry name" value="HTHLYSR"/>
</dbReference>
<dbReference type="PANTHER" id="PTHR30427:SF1">
    <property type="entry name" value="TRANSCRIPTIONAL ACTIVATOR PROTEIN LYSR"/>
    <property type="match status" value="1"/>
</dbReference>
<accession>A0ABX0W7C6</accession>
<name>A0ABX0W7C6_9RHOB</name>
<dbReference type="InterPro" id="IPR037424">
    <property type="entry name" value="NocR_PBP2"/>
</dbReference>
<dbReference type="InterPro" id="IPR000847">
    <property type="entry name" value="LysR_HTH_N"/>
</dbReference>
<dbReference type="InterPro" id="IPR005119">
    <property type="entry name" value="LysR_subst-bd"/>
</dbReference>
<feature type="domain" description="HTH lysR-type" evidence="5">
    <location>
        <begin position="38"/>
        <end position="95"/>
    </location>
</feature>
<evidence type="ECO:0000256" key="2">
    <source>
        <dbReference type="ARBA" id="ARBA00023015"/>
    </source>
</evidence>
<dbReference type="EMBL" id="QHLQ01000010">
    <property type="protein sequence ID" value="NIZ61568.1"/>
    <property type="molecule type" value="Genomic_DNA"/>
</dbReference>
<evidence type="ECO:0000313" key="7">
    <source>
        <dbReference type="Proteomes" id="UP001429564"/>
    </source>
</evidence>
<dbReference type="Pfam" id="PF00126">
    <property type="entry name" value="HTH_1"/>
    <property type="match status" value="1"/>
</dbReference>
<sequence length="336" mass="36768">MAFGSSFAIHATLLVIGKIDCFCLLMQFCYMRPMITRLTHRQLEAFRAVMTKGKVTLAAEVLNTTQPTVSRLISDLESTVGFELFERRGRSVIATPEAQSLYEEVERSFVGLSEISRVIEDIRDYRRGSLLIAGMPALALQFLPRVVAEFVADEPGIRISLRARSSQAVLQHVSSQQFDLGFASIDAEHPAVEKRVMATGKMKAVLPADHPLCEKSVLQITDFDGQSFVALGEEISTRAETDVYFAAGGARPRVVAEAQLSASICEMVACGAGISIVEPVTAANFLAAGKVTVRDVEPAQPFSYEVLMPTLHKPSRVSMGFLNLVETRLKDLLDNP</sequence>
<dbReference type="PROSITE" id="PS50931">
    <property type="entry name" value="HTH_LYSR"/>
    <property type="match status" value="1"/>
</dbReference>
<dbReference type="CDD" id="cd08415">
    <property type="entry name" value="PBP2_LysR_opines_like"/>
    <property type="match status" value="1"/>
</dbReference>
<comment type="similarity">
    <text evidence="1">Belongs to the LysR transcriptional regulatory family.</text>
</comment>